<protein>
    <submittedName>
        <fullName evidence="1">Uncharacterized protein</fullName>
    </submittedName>
</protein>
<reference evidence="1" key="1">
    <citation type="submission" date="2022-02" db="EMBL/GenBank/DDBJ databases">
        <title>Emergence and expansion in Europe of a Vibrio aestuarianus clonal complex pathogenic for oysters.</title>
        <authorList>
            <person name="Mesnil A."/>
            <person name="Travers M.-A."/>
        </authorList>
    </citation>
    <scope>NUCLEOTIDE SEQUENCE</scope>
    <source>
        <strain evidence="1">19_064_11T1</strain>
    </source>
</reference>
<organism evidence="1 2">
    <name type="scientific">Vibrio aestuarianus</name>
    <dbReference type="NCBI Taxonomy" id="28171"/>
    <lineage>
        <taxon>Bacteria</taxon>
        <taxon>Pseudomonadati</taxon>
        <taxon>Pseudomonadota</taxon>
        <taxon>Gammaproteobacteria</taxon>
        <taxon>Vibrionales</taxon>
        <taxon>Vibrionaceae</taxon>
        <taxon>Vibrio</taxon>
    </lineage>
</organism>
<proteinExistence type="predicted"/>
<dbReference type="RefSeq" id="WP_171981131.1">
    <property type="nucleotide sequence ID" value="NZ_JAKNBA010000040.1"/>
</dbReference>
<dbReference type="Proteomes" id="UP001140979">
    <property type="component" value="Unassembled WGS sequence"/>
</dbReference>
<evidence type="ECO:0000313" key="2">
    <source>
        <dbReference type="Proteomes" id="UP001140979"/>
    </source>
</evidence>
<comment type="caution">
    <text evidence="1">The sequence shown here is derived from an EMBL/GenBank/DDBJ whole genome shotgun (WGS) entry which is preliminary data.</text>
</comment>
<sequence length="46" mass="5245">MAQVAQMTKKDVGYMLATVSLNQPLHPEVRPYMLLKPMEQNQEATI</sequence>
<gene>
    <name evidence="1" type="ORF">L9W94_16995</name>
</gene>
<dbReference type="AlphaFoldDB" id="A0A9X4EYP3"/>
<accession>A0A9X4EYP3</accession>
<name>A0A9X4EYP3_9VIBR</name>
<dbReference type="EMBL" id="JAKNBA010000040">
    <property type="protein sequence ID" value="MDE1243812.1"/>
    <property type="molecule type" value="Genomic_DNA"/>
</dbReference>
<evidence type="ECO:0000313" key="1">
    <source>
        <dbReference type="EMBL" id="MDE1243812.1"/>
    </source>
</evidence>